<sequence length="371" mass="40646">MTADPTGPRSGRPRRRAALGKRTALHKRTALRKRTAPRRSPLRSLVAVGLAVVALAGCARPAGPGAAWTEPPGSSQPARVATPTPGRGTANVRAPQPVPGKVMVGSYLDIAGMDQKQSTALRREQLGRDPRIVHRYYAWKDPLPRTMPDLPENAILLVSWDGVPYNTINNGSQDALIASAADALAAYGHPVFLRWAWEMNGNWYTWGGARNGNDASGFVTAWRRIHDIFTARRATNVAWVWGPNCYSVPDQSWNDMTRYYPGDAYVDWVAVSGYFASRETPDYLFGPVVRNYAGRKPIMIAETGALEKGGTVKADWIDQLAAYIVARPAIGALVWFDTDNDHGNGKDWRIDSTPASLAAYRKLAHDPRFAG</sequence>
<comment type="caution">
    <text evidence="7">The sequence shown here is derived from an EMBL/GenBank/DDBJ whole genome shotgun (WGS) entry which is preliminary data.</text>
</comment>
<dbReference type="EMBL" id="BOON01000032">
    <property type="protein sequence ID" value="GII23961.1"/>
    <property type="molecule type" value="Genomic_DNA"/>
</dbReference>
<reference evidence="7" key="1">
    <citation type="submission" date="2021-01" db="EMBL/GenBank/DDBJ databases">
        <title>Whole genome shotgun sequence of Planosporangium mesophilum NBRC 109066.</title>
        <authorList>
            <person name="Komaki H."/>
            <person name="Tamura T."/>
        </authorList>
    </citation>
    <scope>NUCLEOTIDE SEQUENCE</scope>
    <source>
        <strain evidence="7">NBRC 109066</strain>
    </source>
</reference>
<dbReference type="InterPro" id="IPR017853">
    <property type="entry name" value="GH"/>
</dbReference>
<name>A0A8J3X1M2_9ACTN</name>
<organism evidence="7 8">
    <name type="scientific">Planosporangium mesophilum</name>
    <dbReference type="NCBI Taxonomy" id="689768"/>
    <lineage>
        <taxon>Bacteria</taxon>
        <taxon>Bacillati</taxon>
        <taxon>Actinomycetota</taxon>
        <taxon>Actinomycetes</taxon>
        <taxon>Micromonosporales</taxon>
        <taxon>Micromonosporaceae</taxon>
        <taxon>Planosporangium</taxon>
    </lineage>
</organism>
<evidence type="ECO:0000256" key="5">
    <source>
        <dbReference type="SAM" id="MobiDB-lite"/>
    </source>
</evidence>
<dbReference type="GO" id="GO:0016985">
    <property type="term" value="F:mannan endo-1,4-beta-mannosidase activity"/>
    <property type="evidence" value="ECO:0007669"/>
    <property type="project" value="InterPro"/>
</dbReference>
<evidence type="ECO:0000313" key="7">
    <source>
        <dbReference type="EMBL" id="GII23961.1"/>
    </source>
</evidence>
<dbReference type="Pfam" id="PF02156">
    <property type="entry name" value="Glyco_hydro_26"/>
    <property type="match status" value="1"/>
</dbReference>
<evidence type="ECO:0000259" key="6">
    <source>
        <dbReference type="PROSITE" id="PS51764"/>
    </source>
</evidence>
<dbReference type="PROSITE" id="PS51764">
    <property type="entry name" value="GH26"/>
    <property type="match status" value="1"/>
</dbReference>
<dbReference type="InterPro" id="IPR000805">
    <property type="entry name" value="Glyco_hydro_26"/>
</dbReference>
<keyword evidence="2 4" id="KW-0378">Hydrolase</keyword>
<gene>
    <name evidence="7" type="ORF">Pme01_35580</name>
</gene>
<evidence type="ECO:0000256" key="3">
    <source>
        <dbReference type="ARBA" id="ARBA00023295"/>
    </source>
</evidence>
<dbReference type="SUPFAM" id="SSF51445">
    <property type="entry name" value="(Trans)glycosidases"/>
    <property type="match status" value="1"/>
</dbReference>
<evidence type="ECO:0000313" key="8">
    <source>
        <dbReference type="Proteomes" id="UP000599074"/>
    </source>
</evidence>
<dbReference type="PANTHER" id="PTHR40079">
    <property type="entry name" value="MANNAN ENDO-1,4-BETA-MANNOSIDASE E-RELATED"/>
    <property type="match status" value="1"/>
</dbReference>
<proteinExistence type="inferred from homology"/>
<keyword evidence="8" id="KW-1185">Reference proteome</keyword>
<feature type="active site" description="Proton donor" evidence="4">
    <location>
        <position position="198"/>
    </location>
</feature>
<evidence type="ECO:0000256" key="2">
    <source>
        <dbReference type="ARBA" id="ARBA00022801"/>
    </source>
</evidence>
<dbReference type="RefSeq" id="WP_168116109.1">
    <property type="nucleotide sequence ID" value="NZ_BOON01000032.1"/>
</dbReference>
<dbReference type="Proteomes" id="UP000599074">
    <property type="component" value="Unassembled WGS sequence"/>
</dbReference>
<feature type="region of interest" description="Disordered" evidence="5">
    <location>
        <begin position="1"/>
        <end position="24"/>
    </location>
</feature>
<accession>A0A8J3X1M2</accession>
<protein>
    <recommendedName>
        <fullName evidence="6">GH26 domain-containing protein</fullName>
    </recommendedName>
</protein>
<dbReference type="AlphaFoldDB" id="A0A8J3X1M2"/>
<feature type="region of interest" description="Disordered" evidence="5">
    <location>
        <begin position="63"/>
        <end position="96"/>
    </location>
</feature>
<feature type="active site" description="Nucleophile" evidence="4">
    <location>
        <position position="302"/>
    </location>
</feature>
<evidence type="ECO:0000256" key="1">
    <source>
        <dbReference type="ARBA" id="ARBA00007754"/>
    </source>
</evidence>
<keyword evidence="3 4" id="KW-0326">Glycosidase</keyword>
<dbReference type="Gene3D" id="3.20.20.80">
    <property type="entry name" value="Glycosidases"/>
    <property type="match status" value="1"/>
</dbReference>
<dbReference type="GO" id="GO:0006080">
    <property type="term" value="P:substituted mannan metabolic process"/>
    <property type="evidence" value="ECO:0007669"/>
    <property type="project" value="InterPro"/>
</dbReference>
<feature type="compositionally biased region" description="Basic residues" evidence="5">
    <location>
        <begin position="11"/>
        <end position="24"/>
    </location>
</feature>
<dbReference type="PANTHER" id="PTHR40079:SF4">
    <property type="entry name" value="GH26 DOMAIN-CONTAINING PROTEIN-RELATED"/>
    <property type="match status" value="1"/>
</dbReference>
<comment type="similarity">
    <text evidence="1 4">Belongs to the glycosyl hydrolase 26 family.</text>
</comment>
<feature type="domain" description="GH26" evidence="6">
    <location>
        <begin position="83"/>
        <end position="371"/>
    </location>
</feature>
<evidence type="ECO:0000256" key="4">
    <source>
        <dbReference type="PROSITE-ProRule" id="PRU01100"/>
    </source>
</evidence>
<dbReference type="InterPro" id="IPR022790">
    <property type="entry name" value="GH26_dom"/>
</dbReference>